<dbReference type="GO" id="GO:0008483">
    <property type="term" value="F:transaminase activity"/>
    <property type="evidence" value="ECO:0007669"/>
    <property type="project" value="UniProtKB-KW"/>
</dbReference>
<accession>A0A7K4NT55</accession>
<proteinExistence type="inferred from homology"/>
<dbReference type="PANTHER" id="PTHR13693">
    <property type="entry name" value="CLASS II AMINOTRANSFERASE/8-AMINO-7-OXONONANOATE SYNTHASE"/>
    <property type="match status" value="1"/>
</dbReference>
<keyword evidence="3 6" id="KW-0808">Transferase</keyword>
<dbReference type="Pfam" id="PF00155">
    <property type="entry name" value="Aminotran_1_2"/>
    <property type="match status" value="1"/>
</dbReference>
<dbReference type="Gene3D" id="3.40.640.10">
    <property type="entry name" value="Type I PLP-dependent aspartate aminotransferase-like (Major domain)"/>
    <property type="match status" value="1"/>
</dbReference>
<dbReference type="Proteomes" id="UP000534207">
    <property type="component" value="Unassembled WGS sequence"/>
</dbReference>
<dbReference type="InterPro" id="IPR015424">
    <property type="entry name" value="PyrdxlP-dep_Trfase"/>
</dbReference>
<sequence length="375" mass="42358">MKRKFEYINSELKEIKKNNLYRKMHDSKITGAYITINSKTLINLCSNDYLGITQPKLSNKQNQSSSRLVSGNDSSFRILEEKLAKHKSQERSLIFPTGYMANLGVISSIIGKNDLVLSDKLNHASLIEACKLTNAKLSIFNHNDINDLTHKIKTNAKRKFIITEGVFSMDGDFSNLNMITKISEKNNAMVILDDAHGDFVMGTDGKGTANHFGLSKKIDVYISSLSKGLGSFGGYVASKKNIIELCVNKSKPFIYTSALPEILIHDATKKFGTKRERNRKKLWKNIKKFSTGLKKMGFDVNSNSQIFPIIIGKEKITLEFGNYLFKNGIFAQPIRYPTVPRNYARIRISITARLTNEHIEKSLSVLEDAKKKFQI</sequence>
<dbReference type="PANTHER" id="PTHR13693:SF77">
    <property type="entry name" value="8-AMINO-7-OXONONANOATE SYNTHASE"/>
    <property type="match status" value="1"/>
</dbReference>
<evidence type="ECO:0000313" key="6">
    <source>
        <dbReference type="EMBL" id="NWK06219.1"/>
    </source>
</evidence>
<feature type="domain" description="Aminotransferase class I/classII large" evidence="5">
    <location>
        <begin position="40"/>
        <end position="364"/>
    </location>
</feature>
<dbReference type="AlphaFoldDB" id="A0A7K4NT55"/>
<dbReference type="SUPFAM" id="SSF53383">
    <property type="entry name" value="PLP-dependent transferases"/>
    <property type="match status" value="1"/>
</dbReference>
<dbReference type="InterPro" id="IPR050087">
    <property type="entry name" value="AON_synthase_class-II"/>
</dbReference>
<keyword evidence="6" id="KW-0032">Aminotransferase</keyword>
<evidence type="ECO:0000256" key="1">
    <source>
        <dbReference type="ARBA" id="ARBA00001933"/>
    </source>
</evidence>
<dbReference type="Gene3D" id="3.90.1150.10">
    <property type="entry name" value="Aspartate Aminotransferase, domain 1"/>
    <property type="match status" value="1"/>
</dbReference>
<evidence type="ECO:0000256" key="4">
    <source>
        <dbReference type="ARBA" id="ARBA00022898"/>
    </source>
</evidence>
<evidence type="ECO:0000256" key="3">
    <source>
        <dbReference type="ARBA" id="ARBA00022679"/>
    </source>
</evidence>
<evidence type="ECO:0000256" key="2">
    <source>
        <dbReference type="ARBA" id="ARBA00010008"/>
    </source>
</evidence>
<keyword evidence="4" id="KW-0663">Pyridoxal phosphate</keyword>
<gene>
    <name evidence="6" type="ORF">HX827_02620</name>
</gene>
<reference evidence="6 7" key="1">
    <citation type="journal article" date="2019" name="Environ. Microbiol.">
        <title>Genomics insights into ecotype formation of ammonia-oxidizing archaea in the deep ocean.</title>
        <authorList>
            <person name="Wang Y."/>
            <person name="Huang J.M."/>
            <person name="Cui G.J."/>
            <person name="Nunoura T."/>
            <person name="Takaki Y."/>
            <person name="Li W.L."/>
            <person name="Li J."/>
            <person name="Gao Z.M."/>
            <person name="Takai K."/>
            <person name="Zhang A.Q."/>
            <person name="Stepanauskas R."/>
        </authorList>
    </citation>
    <scope>NUCLEOTIDE SEQUENCE [LARGE SCALE GENOMIC DNA]</scope>
    <source>
        <strain evidence="6 7">G13</strain>
    </source>
</reference>
<dbReference type="InterPro" id="IPR004839">
    <property type="entry name" value="Aminotransferase_I/II_large"/>
</dbReference>
<name>A0A7K4NT55_9ARCH</name>
<comment type="cofactor">
    <cofactor evidence="1">
        <name>pyridoxal 5'-phosphate</name>
        <dbReference type="ChEBI" id="CHEBI:597326"/>
    </cofactor>
</comment>
<dbReference type="InterPro" id="IPR015422">
    <property type="entry name" value="PyrdxlP-dep_Trfase_small"/>
</dbReference>
<evidence type="ECO:0000259" key="5">
    <source>
        <dbReference type="Pfam" id="PF00155"/>
    </source>
</evidence>
<organism evidence="6 7">
    <name type="scientific">Marine Group I thaumarchaeote</name>
    <dbReference type="NCBI Taxonomy" id="2511932"/>
    <lineage>
        <taxon>Archaea</taxon>
        <taxon>Nitrososphaerota</taxon>
        <taxon>Marine Group I</taxon>
    </lineage>
</organism>
<evidence type="ECO:0000313" key="7">
    <source>
        <dbReference type="Proteomes" id="UP000534207"/>
    </source>
</evidence>
<dbReference type="GO" id="GO:0030170">
    <property type="term" value="F:pyridoxal phosphate binding"/>
    <property type="evidence" value="ECO:0007669"/>
    <property type="project" value="InterPro"/>
</dbReference>
<comment type="similarity">
    <text evidence="2">Belongs to the class-II pyridoxal-phosphate-dependent aminotransferase family. BioF subfamily.</text>
</comment>
<dbReference type="InterPro" id="IPR015421">
    <property type="entry name" value="PyrdxlP-dep_Trfase_major"/>
</dbReference>
<protein>
    <submittedName>
        <fullName evidence="6">Pyridoxal phosphate-dependent aminotransferase family protein</fullName>
    </submittedName>
</protein>
<comment type="caution">
    <text evidence="6">The sequence shown here is derived from an EMBL/GenBank/DDBJ whole genome shotgun (WGS) entry which is preliminary data.</text>
</comment>
<dbReference type="EMBL" id="JACASW010000004">
    <property type="protein sequence ID" value="NWK06219.1"/>
    <property type="molecule type" value="Genomic_DNA"/>
</dbReference>